<organism evidence="5 6">
    <name type="scientific">Boletus reticuloceps</name>
    <dbReference type="NCBI Taxonomy" id="495285"/>
    <lineage>
        <taxon>Eukaryota</taxon>
        <taxon>Fungi</taxon>
        <taxon>Dikarya</taxon>
        <taxon>Basidiomycota</taxon>
        <taxon>Agaricomycotina</taxon>
        <taxon>Agaricomycetes</taxon>
        <taxon>Agaricomycetidae</taxon>
        <taxon>Boletales</taxon>
        <taxon>Boletineae</taxon>
        <taxon>Boletaceae</taxon>
        <taxon>Boletoideae</taxon>
        <taxon>Boletus</taxon>
    </lineage>
</organism>
<feature type="coiled-coil region" evidence="1">
    <location>
        <begin position="490"/>
        <end position="531"/>
    </location>
</feature>
<dbReference type="InterPro" id="IPR051176">
    <property type="entry name" value="Cent_Immune-Sig_Mod"/>
</dbReference>
<dbReference type="GO" id="GO:0005737">
    <property type="term" value="C:cytoplasm"/>
    <property type="evidence" value="ECO:0007669"/>
    <property type="project" value="TreeGrafter"/>
</dbReference>
<accession>A0A8I2YY92</accession>
<feature type="region of interest" description="Disordered" evidence="2">
    <location>
        <begin position="339"/>
        <end position="450"/>
    </location>
</feature>
<sequence>MPPPPFSSPHNQPAYPALYLYPLNDTFVSKHIALTSGQRVKIGRQTNAKTVPAERNGYFDSKVLSRQHAEVWEDNGKIFIKDVKSSNGTFINGERLSPEGVESEPFELKIDDIVEFGIDIIGEDNRTTIHHKVAARVLCVFTEEDVQHAARVERLQNPPNVPGGPPSRAPLGQPVPPAQRRPTLQSQALGGMGGMGGSMRPPGKSGLSFDHILNRLQTELQKSRDTGAELHSLTTAMNDIHDTLGGALPSNFPHFPPNLPPVRAPQQTHELSQPTDSGSVPATALNEFRTQLHETQASLATHVDKVRALEDMLAEHEAIKVEVASLRELMDEHKRELELSRHAAGSPSGDHDDQHHGDMRHGSYQVDDDDAASIRTIIPHGLERVDEEDEDQLGPEEEDDEEERRRRREELGRPRTPEPTGMGMVDDDDESPNTKPRHRSSSPLQQSHDAASVAIDDLAERLSTLSGRIDTAVEFNNCLQAQHTAAQTTISQLQTKIAVLEELVQATQQQLQQQQAAQEAAQAEILKAVREPPRDQERESLTAMLGEWKKNVEGQWSAVQEEWSQERERLCKAKEEWESRARTLELGLDAKINAGVASLVALHRHDRFPNGDIKINGGGLVTPPSPVSVASNSGRTKSRRRRSSSSRGRSRSSSPISSIEMIEGAVNGDQDLSSNPGSRRVSDQYRRSRSPSLSIAESEPESCSQVLERGTQYPITPAPSVKESPEQRPLNPTSVMMDPKMEMPLRTTGTVGHLTVLHPSVSMTCFFAVAIKFDDGCGSVGCQHRNGGGIMASETGLRRKSMNHPGRLAMMVMTNSSLNFLIAAVFAICILCSHCSL</sequence>
<evidence type="ECO:0000313" key="6">
    <source>
        <dbReference type="Proteomes" id="UP000683000"/>
    </source>
</evidence>
<feature type="transmembrane region" description="Helical" evidence="3">
    <location>
        <begin position="808"/>
        <end position="832"/>
    </location>
</feature>
<name>A0A8I2YY92_9AGAM</name>
<feature type="region of interest" description="Disordered" evidence="2">
    <location>
        <begin position="609"/>
        <end position="737"/>
    </location>
</feature>
<proteinExistence type="predicted"/>
<gene>
    <name evidence="5" type="ORF">JVT61DRAFT_10499</name>
</gene>
<keyword evidence="6" id="KW-1185">Reference proteome</keyword>
<feature type="compositionally biased region" description="Pro residues" evidence="2">
    <location>
        <begin position="159"/>
        <end position="179"/>
    </location>
</feature>
<dbReference type="Proteomes" id="UP000683000">
    <property type="component" value="Unassembled WGS sequence"/>
</dbReference>
<dbReference type="Pfam" id="PF00498">
    <property type="entry name" value="FHA"/>
    <property type="match status" value="1"/>
</dbReference>
<dbReference type="SMART" id="SM00240">
    <property type="entry name" value="FHA"/>
    <property type="match status" value="1"/>
</dbReference>
<dbReference type="PROSITE" id="PS50006">
    <property type="entry name" value="FHA_DOMAIN"/>
    <property type="match status" value="1"/>
</dbReference>
<keyword evidence="3" id="KW-0812">Transmembrane</keyword>
<dbReference type="OrthoDB" id="687730at2759"/>
<dbReference type="InterPro" id="IPR000253">
    <property type="entry name" value="FHA_dom"/>
</dbReference>
<feature type="compositionally biased region" description="Basic and acidic residues" evidence="2">
    <location>
        <begin position="349"/>
        <end position="361"/>
    </location>
</feature>
<evidence type="ECO:0000256" key="3">
    <source>
        <dbReference type="SAM" id="Phobius"/>
    </source>
</evidence>
<feature type="compositionally biased region" description="Basic residues" evidence="2">
    <location>
        <begin position="636"/>
        <end position="650"/>
    </location>
</feature>
<feature type="compositionally biased region" description="Polar residues" evidence="2">
    <location>
        <begin position="690"/>
        <end position="705"/>
    </location>
</feature>
<dbReference type="PANTHER" id="PTHR15715:SF37">
    <property type="entry name" value="LD47843P"/>
    <property type="match status" value="1"/>
</dbReference>
<dbReference type="PANTHER" id="PTHR15715">
    <property type="entry name" value="CENTROSOMAL PROTEIN OF 170 KDA"/>
    <property type="match status" value="1"/>
</dbReference>
<protein>
    <recommendedName>
        <fullName evidence="4">FHA domain-containing protein</fullName>
    </recommendedName>
</protein>
<evidence type="ECO:0000259" key="4">
    <source>
        <dbReference type="PROSITE" id="PS50006"/>
    </source>
</evidence>
<dbReference type="InterPro" id="IPR008984">
    <property type="entry name" value="SMAD_FHA_dom_sf"/>
</dbReference>
<evidence type="ECO:0000313" key="5">
    <source>
        <dbReference type="EMBL" id="KAG6379932.1"/>
    </source>
</evidence>
<comment type="caution">
    <text evidence="5">The sequence shown here is derived from an EMBL/GenBank/DDBJ whole genome shotgun (WGS) entry which is preliminary data.</text>
</comment>
<keyword evidence="3" id="KW-1133">Transmembrane helix</keyword>
<reference evidence="5" key="1">
    <citation type="submission" date="2021-03" db="EMBL/GenBank/DDBJ databases">
        <title>Evolutionary innovations through gain and loss of genes in the ectomycorrhizal Boletales.</title>
        <authorList>
            <person name="Wu G."/>
            <person name="Miyauchi S."/>
            <person name="Morin E."/>
            <person name="Yang Z.-L."/>
            <person name="Xu J."/>
            <person name="Martin F.M."/>
        </authorList>
    </citation>
    <scope>NUCLEOTIDE SEQUENCE</scope>
    <source>
        <strain evidence="5">BR01</strain>
    </source>
</reference>
<keyword evidence="3" id="KW-0472">Membrane</keyword>
<feature type="compositionally biased region" description="Acidic residues" evidence="2">
    <location>
        <begin position="385"/>
        <end position="402"/>
    </location>
</feature>
<feature type="region of interest" description="Disordered" evidence="2">
    <location>
        <begin position="154"/>
        <end position="180"/>
    </location>
</feature>
<dbReference type="Gene3D" id="2.60.200.20">
    <property type="match status" value="1"/>
</dbReference>
<feature type="domain" description="FHA" evidence="4">
    <location>
        <begin position="40"/>
        <end position="96"/>
    </location>
</feature>
<evidence type="ECO:0000256" key="2">
    <source>
        <dbReference type="SAM" id="MobiDB-lite"/>
    </source>
</evidence>
<keyword evidence="1" id="KW-0175">Coiled coil</keyword>
<dbReference type="SUPFAM" id="SSF49879">
    <property type="entry name" value="SMAD/FHA domain"/>
    <property type="match status" value="1"/>
</dbReference>
<evidence type="ECO:0000256" key="1">
    <source>
        <dbReference type="SAM" id="Coils"/>
    </source>
</evidence>
<dbReference type="AlphaFoldDB" id="A0A8I2YY92"/>
<dbReference type="EMBL" id="JAGFBS010000004">
    <property type="protein sequence ID" value="KAG6379932.1"/>
    <property type="molecule type" value="Genomic_DNA"/>
</dbReference>